<dbReference type="STRING" id="246786.GS18_0206700"/>
<dbReference type="Gene3D" id="3.40.50.10320">
    <property type="entry name" value="LmbE-like"/>
    <property type="match status" value="1"/>
</dbReference>
<organism evidence="2 3">
    <name type="scientific">Metabacillus indicus</name>
    <name type="common">Bacillus indicus</name>
    <dbReference type="NCBI Taxonomy" id="246786"/>
    <lineage>
        <taxon>Bacteria</taxon>
        <taxon>Bacillati</taxon>
        <taxon>Bacillota</taxon>
        <taxon>Bacilli</taxon>
        <taxon>Bacillales</taxon>
        <taxon>Bacillaceae</taxon>
        <taxon>Metabacillus</taxon>
    </lineage>
</organism>
<comment type="caution">
    <text evidence="2">The sequence shown here is derived from an EMBL/GenBank/DDBJ whole genome shotgun (WGS) entry which is preliminary data.</text>
</comment>
<gene>
    <name evidence="2" type="ORF">GS18_0206700</name>
</gene>
<dbReference type="GO" id="GO:0016811">
    <property type="term" value="F:hydrolase activity, acting on carbon-nitrogen (but not peptide) bonds, in linear amides"/>
    <property type="evidence" value="ECO:0007669"/>
    <property type="project" value="TreeGrafter"/>
</dbReference>
<dbReference type="InterPro" id="IPR024078">
    <property type="entry name" value="LmbE-like_dom_sf"/>
</dbReference>
<dbReference type="OrthoDB" id="9790023at2"/>
<dbReference type="NCBIfam" id="TIGR04000">
    <property type="entry name" value="thiol_BshB2"/>
    <property type="match status" value="1"/>
</dbReference>
<keyword evidence="3" id="KW-1185">Reference proteome</keyword>
<dbReference type="Pfam" id="PF02585">
    <property type="entry name" value="PIG-L"/>
    <property type="match status" value="1"/>
</dbReference>
<dbReference type="RefSeq" id="WP_029566373.1">
    <property type="nucleotide sequence ID" value="NZ_CANLZQ010000004.1"/>
</dbReference>
<dbReference type="Proteomes" id="UP000028549">
    <property type="component" value="Unassembled WGS sequence"/>
</dbReference>
<evidence type="ECO:0000313" key="3">
    <source>
        <dbReference type="Proteomes" id="UP000028549"/>
    </source>
</evidence>
<protein>
    <submittedName>
        <fullName evidence="2">Deacetylase</fullName>
    </submittedName>
</protein>
<evidence type="ECO:0000313" key="2">
    <source>
        <dbReference type="EMBL" id="KEZ53286.1"/>
    </source>
</evidence>
<reference evidence="2 3" key="1">
    <citation type="journal article" date="2005" name="Int. J. Syst. Evol. Microbiol.">
        <title>Bacillus cibi sp. nov., isolated from jeotgal, a traditional Korean fermented seafood.</title>
        <authorList>
            <person name="Yoon J.H."/>
            <person name="Lee C.H."/>
            <person name="Oh T.K."/>
        </authorList>
    </citation>
    <scope>NUCLEOTIDE SEQUENCE [LARGE SCALE GENOMIC DNA]</scope>
    <source>
        <strain evidence="2 3">DSM 16189</strain>
    </source>
</reference>
<name>A0A084H124_METID</name>
<dbReference type="SUPFAM" id="SSF102588">
    <property type="entry name" value="LmbE-like"/>
    <property type="match status" value="1"/>
</dbReference>
<accession>A0A084H124</accession>
<comment type="cofactor">
    <cofactor evidence="1">
        <name>Zn(2+)</name>
        <dbReference type="ChEBI" id="CHEBI:29105"/>
    </cofactor>
</comment>
<sequence length="221" mass="25252">MREHVLVVLPHPDDESFGVGGLMSLKRKEGIPVTYACATLGQMGRNMGSPLFANREVLPEIRKKELKDACEALNVQDLRMLGLRDKTLEFEDIDTFADIIEEIIDEVKPTLVVTFYPGHGVHPDHDATGEAVIHALKRKPIEERPETYCIAITRNRTEVLGEHDVTIDITGVADMKLNALRAHRSQTEGMLKQMEEKFKNKDPEVSQWIEKEIFWTYKWND</sequence>
<dbReference type="PANTHER" id="PTHR12993">
    <property type="entry name" value="N-ACETYLGLUCOSAMINYL-PHOSPHATIDYLINOSITOL DE-N-ACETYLASE-RELATED"/>
    <property type="match status" value="1"/>
</dbReference>
<dbReference type="PANTHER" id="PTHR12993:SF27">
    <property type="entry name" value="N-ACETYL-ALPHA-D-GLUCOSAMINYL L-MALATE DEACETYLASE 2-RELATED"/>
    <property type="match status" value="1"/>
</dbReference>
<dbReference type="AlphaFoldDB" id="A0A084H124"/>
<dbReference type="InterPro" id="IPR023841">
    <property type="entry name" value="BshB2"/>
</dbReference>
<evidence type="ECO:0000256" key="1">
    <source>
        <dbReference type="ARBA" id="ARBA00001947"/>
    </source>
</evidence>
<proteinExistence type="predicted"/>
<dbReference type="InterPro" id="IPR003737">
    <property type="entry name" value="GlcNAc_PI_deacetylase-related"/>
</dbReference>
<dbReference type="EMBL" id="JNVC02000002">
    <property type="protein sequence ID" value="KEZ53286.1"/>
    <property type="molecule type" value="Genomic_DNA"/>
</dbReference>